<feature type="region of interest" description="Disordered" evidence="1">
    <location>
        <begin position="863"/>
        <end position="883"/>
    </location>
</feature>
<feature type="region of interest" description="Disordered" evidence="1">
    <location>
        <begin position="216"/>
        <end position="262"/>
    </location>
</feature>
<feature type="compositionally biased region" description="Acidic residues" evidence="1">
    <location>
        <begin position="379"/>
        <end position="389"/>
    </location>
</feature>
<evidence type="ECO:0000313" key="5">
    <source>
        <dbReference type="Proteomes" id="UP000325313"/>
    </source>
</evidence>
<evidence type="ECO:0000259" key="3">
    <source>
        <dbReference type="PROSITE" id="PS51791"/>
    </source>
</evidence>
<feature type="region of interest" description="Disordered" evidence="1">
    <location>
        <begin position="911"/>
        <end position="936"/>
    </location>
</feature>
<feature type="region of interest" description="Disordered" evidence="1">
    <location>
        <begin position="130"/>
        <end position="189"/>
    </location>
</feature>
<reference evidence="4 5" key="1">
    <citation type="submission" date="2019-05" db="EMBL/GenBank/DDBJ databases">
        <title>Emergence of the Ug99 lineage of the wheat stem rust pathogen through somatic hybridization.</title>
        <authorList>
            <person name="Li F."/>
            <person name="Upadhyaya N.M."/>
            <person name="Sperschneider J."/>
            <person name="Matny O."/>
            <person name="Nguyen-Phuc H."/>
            <person name="Mago R."/>
            <person name="Raley C."/>
            <person name="Miller M.E."/>
            <person name="Silverstein K.A.T."/>
            <person name="Henningsen E."/>
            <person name="Hirsch C.D."/>
            <person name="Visser B."/>
            <person name="Pretorius Z.A."/>
            <person name="Steffenson B.J."/>
            <person name="Schwessinger B."/>
            <person name="Dodds P.N."/>
            <person name="Figueroa M."/>
        </authorList>
    </citation>
    <scope>NUCLEOTIDE SEQUENCE [LARGE SCALE GENOMIC DNA]</scope>
    <source>
        <strain evidence="4 5">Ug99</strain>
    </source>
</reference>
<evidence type="ECO:0008006" key="6">
    <source>
        <dbReference type="Google" id="ProtNLM"/>
    </source>
</evidence>
<dbReference type="PANTHER" id="PTHR45662">
    <property type="entry name" value="PHOSPHATIDYLINOSITIDE PHOSPHATASE SAC1"/>
    <property type="match status" value="1"/>
</dbReference>
<feature type="compositionally biased region" description="Low complexity" evidence="1">
    <location>
        <begin position="237"/>
        <end position="247"/>
    </location>
</feature>
<feature type="compositionally biased region" description="Acidic residues" evidence="1">
    <location>
        <begin position="161"/>
        <end position="170"/>
    </location>
</feature>
<dbReference type="GO" id="GO:0005783">
    <property type="term" value="C:endoplasmic reticulum"/>
    <property type="evidence" value="ECO:0007669"/>
    <property type="project" value="TreeGrafter"/>
</dbReference>
<feature type="compositionally biased region" description="Basic and acidic residues" evidence="1">
    <location>
        <begin position="923"/>
        <end position="934"/>
    </location>
</feature>
<feature type="compositionally biased region" description="Low complexity" evidence="1">
    <location>
        <begin position="132"/>
        <end position="151"/>
    </location>
</feature>
<dbReference type="AlphaFoldDB" id="A0A5B0NAM2"/>
<dbReference type="EMBL" id="VDEP01000415">
    <property type="protein sequence ID" value="KAA1085190.1"/>
    <property type="molecule type" value="Genomic_DNA"/>
</dbReference>
<dbReference type="PROSITE" id="PS51791">
    <property type="entry name" value="HSAC2"/>
    <property type="match status" value="1"/>
</dbReference>
<name>A0A5B0NAM2_PUCGR</name>
<dbReference type="Pfam" id="PF12456">
    <property type="entry name" value="hSac2"/>
    <property type="match status" value="1"/>
</dbReference>
<dbReference type="GO" id="GO:0043812">
    <property type="term" value="F:phosphatidylinositol-4-phosphate phosphatase activity"/>
    <property type="evidence" value="ECO:0007669"/>
    <property type="project" value="TreeGrafter"/>
</dbReference>
<feature type="compositionally biased region" description="Basic and acidic residues" evidence="1">
    <location>
        <begin position="863"/>
        <end position="872"/>
    </location>
</feature>
<evidence type="ECO:0000256" key="1">
    <source>
        <dbReference type="SAM" id="MobiDB-lite"/>
    </source>
</evidence>
<organism evidence="4 5">
    <name type="scientific">Puccinia graminis f. sp. tritici</name>
    <dbReference type="NCBI Taxonomy" id="56615"/>
    <lineage>
        <taxon>Eukaryota</taxon>
        <taxon>Fungi</taxon>
        <taxon>Dikarya</taxon>
        <taxon>Basidiomycota</taxon>
        <taxon>Pucciniomycotina</taxon>
        <taxon>Pucciniomycetes</taxon>
        <taxon>Pucciniales</taxon>
        <taxon>Pucciniaceae</taxon>
        <taxon>Puccinia</taxon>
    </lineage>
</organism>
<protein>
    <recommendedName>
        <fullName evidence="6">SAC domain-containing protein</fullName>
    </recommendedName>
</protein>
<feature type="compositionally biased region" description="Low complexity" evidence="1">
    <location>
        <begin position="175"/>
        <end position="186"/>
    </location>
</feature>
<dbReference type="InterPro" id="IPR034753">
    <property type="entry name" value="hSac2"/>
</dbReference>
<sequence length="1036" mass="116204">MNSEPTRFSLPTQITIYISHRALFIKPHHHPKSLTRLEWSQQPTLALIQDQKTIEDELSLAESLKIQLDGLIGLIQLFQDTYLIAIASHSVVARFEEKELRRIERVLAIPLVYQKAHELVKNELNRNRPRITQTLSTSTSNNSITTASTSNDDLSSQTDELPPEADEDLPPDAPPSASSSPSLSSSVEEGFQKIVEPNKINFSRLLWKPKPILLGHQEPSSSSTSTSTAENIQPPQSTRSTRSTSTSKAAEEAPQTNQEGRHSLDRKFVAVLSDELTRGGMFYALDWDITHSFQSKADQCSPDETEPRIAEPLHKRAQSRFWWNQRLIQPFIKSGFDNLGYVIMQGFVESTQVKILKLKGDERADAIPQPSSEPPKGEEADDGEEEEEDRGAQKEVDLVEIEIGLISRRSVLRPGLRYQRRGIDGAGSVANAVETECVITTRADPSKSQQSVFWSFVQIRGSVPLFWSQNPAGLRPPIVLEGDPIENLDAMKKHFADLIDSYGRILVICLAERSGNEARLVAEFERQVGLLEGSAFPSDPPAKVQSTLQEQEKEWVKFVSWDFHQQCKGMHYENVLDLVEQIDDDISQFGYFSRTGDRQKGVIRSNCIDCLDRTNVIQSAIAKQVLNRFLRHLNLPINPDLAHDQLDVAFNSLWANNGDQISKQYAGTSALKGDFVRTGRRNWRGIVNDATNSMARMWHNSISDFFKQRVLDYTLGINVTTFSQFQQAYSSIDPNDLSRFAKFRSLAIDDAAKQVLSEGESKLDGWNLLTPSEETSAHSVKAVPLGLEERIIILSSKALYIVSYEYVLSKVQEFLRIGLEDIVSLQLGVYITSVADERDREEQENYGFVISYDPVGATEKKKTYSMRMEGKKSSPTALEGGMDDSMSVLGEPESATSRSIKQVAFKAPKDLTSDSFPSTMMTHDSHPKQEDRPTGRLSAEGFIGQLIKRVERECNLNQIIFIDEARATGDREGHPAGQVIDEHLEDEETERLRRLVVVDRSPIISIDDYHASVGSLPSLPFNLFARMSRGVKQIIG</sequence>
<dbReference type="GO" id="GO:0046856">
    <property type="term" value="P:phosphatidylinositol dephosphorylation"/>
    <property type="evidence" value="ECO:0007669"/>
    <property type="project" value="TreeGrafter"/>
</dbReference>
<dbReference type="PANTHER" id="PTHR45662:SF7">
    <property type="entry name" value="SACI DOMAIN PROTEIN (AFU_ORTHOLOGUE AFUA_1G15890)"/>
    <property type="match status" value="1"/>
</dbReference>
<dbReference type="InterPro" id="IPR002013">
    <property type="entry name" value="SAC_dom"/>
</dbReference>
<dbReference type="Proteomes" id="UP000325313">
    <property type="component" value="Unassembled WGS sequence"/>
</dbReference>
<dbReference type="InterPro" id="IPR022158">
    <property type="entry name" value="Inositol_phosphatase"/>
</dbReference>
<comment type="caution">
    <text evidence="4">The sequence shown here is derived from an EMBL/GenBank/DDBJ whole genome shotgun (WGS) entry which is preliminary data.</text>
</comment>
<feature type="region of interest" description="Disordered" evidence="1">
    <location>
        <begin position="361"/>
        <end position="393"/>
    </location>
</feature>
<feature type="domain" description="SAC" evidence="2">
    <location>
        <begin position="272"/>
        <end position="667"/>
    </location>
</feature>
<gene>
    <name evidence="4" type="ORF">PGTUg99_001250</name>
</gene>
<accession>A0A5B0NAM2</accession>
<feature type="domain" description="HSac2" evidence="3">
    <location>
        <begin position="738"/>
        <end position="921"/>
    </location>
</feature>
<dbReference type="PROSITE" id="PS50275">
    <property type="entry name" value="SAC"/>
    <property type="match status" value="1"/>
</dbReference>
<proteinExistence type="predicted"/>
<evidence type="ECO:0000313" key="4">
    <source>
        <dbReference type="EMBL" id="KAA1085190.1"/>
    </source>
</evidence>
<feature type="compositionally biased region" description="Polar residues" evidence="1">
    <location>
        <begin position="913"/>
        <end position="922"/>
    </location>
</feature>
<evidence type="ECO:0000259" key="2">
    <source>
        <dbReference type="PROSITE" id="PS50275"/>
    </source>
</evidence>
<dbReference type="Pfam" id="PF02383">
    <property type="entry name" value="Syja_N"/>
    <property type="match status" value="1"/>
</dbReference>